<dbReference type="PROSITE" id="PS00798">
    <property type="entry name" value="ALDOKETO_REDUCTASE_1"/>
    <property type="match status" value="1"/>
</dbReference>
<feature type="active site" description="Proton donor" evidence="4">
    <location>
        <position position="51"/>
    </location>
</feature>
<evidence type="ECO:0000256" key="3">
    <source>
        <dbReference type="ARBA" id="ARBA00023002"/>
    </source>
</evidence>
<proteinExistence type="inferred from homology"/>
<evidence type="ECO:0000256" key="2">
    <source>
        <dbReference type="ARBA" id="ARBA00022857"/>
    </source>
</evidence>
<keyword evidence="2" id="KW-0521">NADP</keyword>
<evidence type="ECO:0000256" key="5">
    <source>
        <dbReference type="PIRSR" id="PIRSR000097-2"/>
    </source>
</evidence>
<dbReference type="PIRSF" id="PIRSF000097">
    <property type="entry name" value="AKR"/>
    <property type="match status" value="1"/>
</dbReference>
<sequence length="279" mass="30477">MIEVGSYQLNDGNSLPLVGFGTVSLRGEDGVAVMRAALESGYRLLDSAVNYGNEEEVGQAVRASGLAREDVLLTTKIPGRHHEYDLAVESVEESLRRIGSDYLDLCLIHWPNPSVGRYVEAWRALVDLRERGLVRSIGVSNFTEQHLRVVIDDSGVTPAVNQIELHPYFPQAAMRQVNAGLGIQTQSWSPLGKRSAPFAERPVSQAAAAHGVTPAQVVLRWQLQLGALPIPKSADAQRQRENLDLFGFELTDAEAMAISGLARDDGRLFGGDPDVHEEM</sequence>
<protein>
    <submittedName>
        <fullName evidence="8">Diketogulonate reductase-like aldo/keto reductase</fullName>
    </submittedName>
</protein>
<feature type="domain" description="NADP-dependent oxidoreductase" evidence="7">
    <location>
        <begin position="19"/>
        <end position="260"/>
    </location>
</feature>
<reference evidence="8 9" key="1">
    <citation type="submission" date="2020-08" db="EMBL/GenBank/DDBJ databases">
        <title>Sequencing the genomes of 1000 actinobacteria strains.</title>
        <authorList>
            <person name="Klenk H.-P."/>
        </authorList>
    </citation>
    <scope>NUCLEOTIDE SEQUENCE [LARGE SCALE GENOMIC DNA]</scope>
    <source>
        <strain evidence="8 9">DSM 102030</strain>
    </source>
</reference>
<dbReference type="PRINTS" id="PR00069">
    <property type="entry name" value="ALDKETRDTASE"/>
</dbReference>
<evidence type="ECO:0000259" key="7">
    <source>
        <dbReference type="Pfam" id="PF00248"/>
    </source>
</evidence>
<dbReference type="Proteomes" id="UP000523007">
    <property type="component" value="Unassembled WGS sequence"/>
</dbReference>
<dbReference type="InterPro" id="IPR036812">
    <property type="entry name" value="NAD(P)_OxRdtase_dom_sf"/>
</dbReference>
<dbReference type="InterPro" id="IPR023210">
    <property type="entry name" value="NADP_OxRdtase_dom"/>
</dbReference>
<feature type="site" description="Lowers pKa of active site Tyr" evidence="6">
    <location>
        <position position="76"/>
    </location>
</feature>
<name>A0A7W7RNF9_9ACTN</name>
<evidence type="ECO:0000313" key="8">
    <source>
        <dbReference type="EMBL" id="MBB4934748.1"/>
    </source>
</evidence>
<dbReference type="CDD" id="cd19132">
    <property type="entry name" value="AKR_AKR5D1_E1"/>
    <property type="match status" value="1"/>
</dbReference>
<dbReference type="Gene3D" id="3.20.20.100">
    <property type="entry name" value="NADP-dependent oxidoreductase domain"/>
    <property type="match status" value="1"/>
</dbReference>
<dbReference type="GO" id="GO:0016616">
    <property type="term" value="F:oxidoreductase activity, acting on the CH-OH group of donors, NAD or NADP as acceptor"/>
    <property type="evidence" value="ECO:0007669"/>
    <property type="project" value="UniProtKB-ARBA"/>
</dbReference>
<dbReference type="EMBL" id="JACHJT010000002">
    <property type="protein sequence ID" value="MBB4934748.1"/>
    <property type="molecule type" value="Genomic_DNA"/>
</dbReference>
<dbReference type="FunFam" id="3.20.20.100:FF:000002">
    <property type="entry name" value="2,5-diketo-D-gluconic acid reductase A"/>
    <property type="match status" value="1"/>
</dbReference>
<dbReference type="PROSITE" id="PS00062">
    <property type="entry name" value="ALDOKETO_REDUCTASE_2"/>
    <property type="match status" value="1"/>
</dbReference>
<dbReference type="Pfam" id="PF00248">
    <property type="entry name" value="Aldo_ket_red"/>
    <property type="match status" value="1"/>
</dbReference>
<dbReference type="AlphaFoldDB" id="A0A7W7RNF9"/>
<evidence type="ECO:0000256" key="4">
    <source>
        <dbReference type="PIRSR" id="PIRSR000097-1"/>
    </source>
</evidence>
<gene>
    <name evidence="8" type="ORF">F4561_005642</name>
</gene>
<dbReference type="PANTHER" id="PTHR43827">
    <property type="entry name" value="2,5-DIKETO-D-GLUCONIC ACID REDUCTASE"/>
    <property type="match status" value="1"/>
</dbReference>
<dbReference type="InterPro" id="IPR018170">
    <property type="entry name" value="Aldo/ket_reductase_CS"/>
</dbReference>
<dbReference type="InterPro" id="IPR020471">
    <property type="entry name" value="AKR"/>
</dbReference>
<accession>A0A7W7RNF9</accession>
<dbReference type="PROSITE" id="PS00063">
    <property type="entry name" value="ALDOKETO_REDUCTASE_3"/>
    <property type="match status" value="1"/>
</dbReference>
<evidence type="ECO:0000313" key="9">
    <source>
        <dbReference type="Proteomes" id="UP000523007"/>
    </source>
</evidence>
<feature type="binding site" evidence="5">
    <location>
        <position position="109"/>
    </location>
    <ligand>
        <name>substrate</name>
    </ligand>
</feature>
<keyword evidence="9" id="KW-1185">Reference proteome</keyword>
<dbReference type="SUPFAM" id="SSF51430">
    <property type="entry name" value="NAD(P)-linked oxidoreductase"/>
    <property type="match status" value="1"/>
</dbReference>
<evidence type="ECO:0000256" key="1">
    <source>
        <dbReference type="ARBA" id="ARBA00007905"/>
    </source>
</evidence>
<keyword evidence="3" id="KW-0560">Oxidoreductase</keyword>
<evidence type="ECO:0000256" key="6">
    <source>
        <dbReference type="PIRSR" id="PIRSR000097-3"/>
    </source>
</evidence>
<organism evidence="8 9">
    <name type="scientific">Lipingzhangella halophila</name>
    <dbReference type="NCBI Taxonomy" id="1783352"/>
    <lineage>
        <taxon>Bacteria</taxon>
        <taxon>Bacillati</taxon>
        <taxon>Actinomycetota</taxon>
        <taxon>Actinomycetes</taxon>
        <taxon>Streptosporangiales</taxon>
        <taxon>Nocardiopsidaceae</taxon>
        <taxon>Lipingzhangella</taxon>
    </lineage>
</organism>
<dbReference type="RefSeq" id="WP_184584339.1">
    <property type="nucleotide sequence ID" value="NZ_JACHJT010000002.1"/>
</dbReference>
<comment type="similarity">
    <text evidence="1">Belongs to the aldo/keto reductase family.</text>
</comment>
<dbReference type="PANTHER" id="PTHR43827:SF3">
    <property type="entry name" value="NADP-DEPENDENT OXIDOREDUCTASE DOMAIN-CONTAINING PROTEIN"/>
    <property type="match status" value="1"/>
</dbReference>
<comment type="caution">
    <text evidence="8">The sequence shown here is derived from an EMBL/GenBank/DDBJ whole genome shotgun (WGS) entry which is preliminary data.</text>
</comment>